<dbReference type="Gene3D" id="1.25.40.10">
    <property type="entry name" value="Tetratricopeptide repeat domain"/>
    <property type="match status" value="1"/>
</dbReference>
<dbReference type="AlphaFoldDB" id="A0AA42CN03"/>
<sequence>MRASIDLEAGMADCPVFPLPETEAIERLTADLRRTSAVFDALIVRYGELHLAFRHFGLALWGSGNLDGAAQLFSMALRISSSDAALWRDLAHVLQAVGRQEAAMACVLRSLWIDLRSAASWLLFGNLTQVSAPTDAELAFRRAVDLQPDLA</sequence>
<reference evidence="1" key="1">
    <citation type="submission" date="2022-05" db="EMBL/GenBank/DDBJ databases">
        <authorList>
            <person name="Pankratov T."/>
        </authorList>
    </citation>
    <scope>NUCLEOTIDE SEQUENCE</scope>
    <source>
        <strain evidence="1">BP6-180914</strain>
    </source>
</reference>
<gene>
    <name evidence="1" type="ORF">M8523_36065</name>
</gene>
<keyword evidence="2" id="KW-1185">Reference proteome</keyword>
<comment type="caution">
    <text evidence="1">The sequence shown here is derived from an EMBL/GenBank/DDBJ whole genome shotgun (WGS) entry which is preliminary data.</text>
</comment>
<name>A0AA42CN03_9HYPH</name>
<dbReference type="SUPFAM" id="SSF48452">
    <property type="entry name" value="TPR-like"/>
    <property type="match status" value="1"/>
</dbReference>
<feature type="non-terminal residue" evidence="1">
    <location>
        <position position="151"/>
    </location>
</feature>
<protein>
    <recommendedName>
        <fullName evidence="3">Tetratricopeptide repeat protein</fullName>
    </recommendedName>
</protein>
<organism evidence="1 2">
    <name type="scientific">Lichenifustis flavocetrariae</name>
    <dbReference type="NCBI Taxonomy" id="2949735"/>
    <lineage>
        <taxon>Bacteria</taxon>
        <taxon>Pseudomonadati</taxon>
        <taxon>Pseudomonadota</taxon>
        <taxon>Alphaproteobacteria</taxon>
        <taxon>Hyphomicrobiales</taxon>
        <taxon>Lichenihabitantaceae</taxon>
        <taxon>Lichenifustis</taxon>
    </lineage>
</organism>
<proteinExistence type="predicted"/>
<evidence type="ECO:0000313" key="1">
    <source>
        <dbReference type="EMBL" id="MCW6513249.1"/>
    </source>
</evidence>
<evidence type="ECO:0000313" key="2">
    <source>
        <dbReference type="Proteomes" id="UP001165667"/>
    </source>
</evidence>
<dbReference type="EMBL" id="JAMOIM010000127">
    <property type="protein sequence ID" value="MCW6513249.1"/>
    <property type="molecule type" value="Genomic_DNA"/>
</dbReference>
<dbReference type="Proteomes" id="UP001165667">
    <property type="component" value="Unassembled WGS sequence"/>
</dbReference>
<evidence type="ECO:0008006" key="3">
    <source>
        <dbReference type="Google" id="ProtNLM"/>
    </source>
</evidence>
<dbReference type="InterPro" id="IPR011990">
    <property type="entry name" value="TPR-like_helical_dom_sf"/>
</dbReference>
<accession>A0AA42CN03</accession>